<keyword evidence="2" id="KW-1185">Reference proteome</keyword>
<sequence length="37" mass="4583">MFDFILVLWSGLKFQKFYCRGIWKFNFKPISRKNYCG</sequence>
<organism evidence="1 2">
    <name type="scientific">Campylobacter gracilis RM3268</name>
    <dbReference type="NCBI Taxonomy" id="553220"/>
    <lineage>
        <taxon>Bacteria</taxon>
        <taxon>Pseudomonadati</taxon>
        <taxon>Campylobacterota</taxon>
        <taxon>Epsilonproteobacteria</taxon>
        <taxon>Campylobacterales</taxon>
        <taxon>Campylobacteraceae</taxon>
        <taxon>Campylobacter</taxon>
    </lineage>
</organism>
<accession>C8PJK9</accession>
<evidence type="ECO:0000313" key="1">
    <source>
        <dbReference type="EMBL" id="EEV17114.1"/>
    </source>
</evidence>
<proteinExistence type="predicted"/>
<gene>
    <name evidence="1" type="ORF">CAMGR0001_1409</name>
</gene>
<dbReference type="EMBL" id="ACYG01000027">
    <property type="protein sequence ID" value="EEV17114.1"/>
    <property type="molecule type" value="Genomic_DNA"/>
</dbReference>
<name>C8PJK9_9BACT</name>
<dbReference type="AlphaFoldDB" id="C8PJK9"/>
<protein>
    <submittedName>
        <fullName evidence="1">Uncharacterized protein</fullName>
    </submittedName>
</protein>
<evidence type="ECO:0000313" key="2">
    <source>
        <dbReference type="Proteomes" id="UP000005709"/>
    </source>
</evidence>
<reference evidence="1 2" key="1">
    <citation type="submission" date="2009-07" db="EMBL/GenBank/DDBJ databases">
        <authorList>
            <person name="Madupu R."/>
            <person name="Sebastian Y."/>
            <person name="Durkin A.S."/>
            <person name="Torralba M."/>
            <person name="Methe B."/>
            <person name="Sutton G.G."/>
            <person name="Strausberg R.L."/>
            <person name="Nelson K.E."/>
        </authorList>
    </citation>
    <scope>NUCLEOTIDE SEQUENCE [LARGE SCALE GENOMIC DNA]</scope>
    <source>
        <strain evidence="1 2">RM3268</strain>
    </source>
</reference>
<comment type="caution">
    <text evidence="1">The sequence shown here is derived from an EMBL/GenBank/DDBJ whole genome shotgun (WGS) entry which is preliminary data.</text>
</comment>
<dbReference type="Proteomes" id="UP000005709">
    <property type="component" value="Unassembled WGS sequence"/>
</dbReference>